<gene>
    <name evidence="2" type="ORF">AVDCRST_MAG09-909</name>
</gene>
<feature type="domain" description="DAGKc" evidence="1">
    <location>
        <begin position="1"/>
        <end position="116"/>
    </location>
</feature>
<name>A0A6J4SIX0_9SPHN</name>
<dbReference type="AlphaFoldDB" id="A0A6J4SIX0"/>
<protein>
    <submittedName>
        <fullName evidence="2">Sphingosine kinase and enzymes related to eukaryotic diacylglycerol kinase</fullName>
    </submittedName>
</protein>
<keyword evidence="2" id="KW-0808">Transferase</keyword>
<organism evidence="2">
    <name type="scientific">uncultured Sphingomonas sp</name>
    <dbReference type="NCBI Taxonomy" id="158754"/>
    <lineage>
        <taxon>Bacteria</taxon>
        <taxon>Pseudomonadati</taxon>
        <taxon>Pseudomonadota</taxon>
        <taxon>Alphaproteobacteria</taxon>
        <taxon>Sphingomonadales</taxon>
        <taxon>Sphingomonadaceae</taxon>
        <taxon>Sphingomonas</taxon>
        <taxon>environmental samples</taxon>
    </lineage>
</organism>
<evidence type="ECO:0000259" key="1">
    <source>
        <dbReference type="PROSITE" id="PS50146"/>
    </source>
</evidence>
<dbReference type="GO" id="GO:0016301">
    <property type="term" value="F:kinase activity"/>
    <property type="evidence" value="ECO:0007669"/>
    <property type="project" value="UniProtKB-KW"/>
</dbReference>
<dbReference type="InterPro" id="IPR016064">
    <property type="entry name" value="NAD/diacylglycerol_kinase_sf"/>
</dbReference>
<dbReference type="InterPro" id="IPR001206">
    <property type="entry name" value="Diacylglycerol_kinase_cat_dom"/>
</dbReference>
<dbReference type="PROSITE" id="PS50146">
    <property type="entry name" value="DAGK"/>
    <property type="match status" value="1"/>
</dbReference>
<keyword evidence="2" id="KW-0418">Kinase</keyword>
<dbReference type="Gene3D" id="3.40.50.10330">
    <property type="entry name" value="Probable inorganic polyphosphate/atp-NAD kinase, domain 1"/>
    <property type="match status" value="1"/>
</dbReference>
<dbReference type="SMART" id="SM00046">
    <property type="entry name" value="DAGKc"/>
    <property type="match status" value="1"/>
</dbReference>
<dbReference type="EMBL" id="CADCVZ010000015">
    <property type="protein sequence ID" value="CAA9499725.1"/>
    <property type="molecule type" value="Genomic_DNA"/>
</dbReference>
<dbReference type="RefSeq" id="WP_294172235.1">
    <property type="nucleotide sequence ID" value="NZ_CADCVZ010000015.1"/>
</dbReference>
<dbReference type="SUPFAM" id="SSF111331">
    <property type="entry name" value="NAD kinase/diacylglycerol kinase-like"/>
    <property type="match status" value="1"/>
</dbReference>
<reference evidence="2" key="1">
    <citation type="submission" date="2020-02" db="EMBL/GenBank/DDBJ databases">
        <authorList>
            <person name="Meier V. D."/>
        </authorList>
    </citation>
    <scope>NUCLEOTIDE SEQUENCE</scope>
    <source>
        <strain evidence="2">AVDCRST_MAG09</strain>
    </source>
</reference>
<accession>A0A6J4SIX0</accession>
<sequence>MAAKRIALLSNPNSTGNLLQLPRIRSFCADHPDIFHYEVEHAEQIGEALKTIARVRPKLLVINGGDGTVQAALTELHNGGHFGSTRPPVAVLPNGKTNLIALDLGARGDPVDALKRFMDIARNDLGDHLVARELIALRCGSGEQRPVIGMFLGGAGLADTMLYCRHRIYPLGLPNGLSHFITAIAVIMRGLFGIKASFLPPAPAPLQVSGPNGGPINGRFALLAVTTLEKLLLGSQLRAGAGGGPLKMIAIEQRPGSLLRGLMDGLAGRFANRPLRGVHVEEANEISIEGESSSVILDGETFQASVGRPIHLSPASPLSFVRLAA</sequence>
<proteinExistence type="predicted"/>
<dbReference type="InterPro" id="IPR017438">
    <property type="entry name" value="ATP-NAD_kinase_N"/>
</dbReference>
<evidence type="ECO:0000313" key="2">
    <source>
        <dbReference type="EMBL" id="CAA9499725.1"/>
    </source>
</evidence>
<dbReference type="Pfam" id="PF00781">
    <property type="entry name" value="DAGK_cat"/>
    <property type="match status" value="1"/>
</dbReference>